<organism evidence="2 3">
    <name type="scientific">Shouchella xiaoxiensis</name>
    <dbReference type="NCBI Taxonomy" id="766895"/>
    <lineage>
        <taxon>Bacteria</taxon>
        <taxon>Bacillati</taxon>
        <taxon>Bacillota</taxon>
        <taxon>Bacilli</taxon>
        <taxon>Bacillales</taxon>
        <taxon>Bacillaceae</taxon>
        <taxon>Shouchella</taxon>
    </lineage>
</organism>
<dbReference type="Gene3D" id="1.50.10.20">
    <property type="match status" value="1"/>
</dbReference>
<dbReference type="Proteomes" id="UP001179280">
    <property type="component" value="Unassembled WGS sequence"/>
</dbReference>
<feature type="signal peptide" evidence="1">
    <location>
        <begin position="1"/>
        <end position="22"/>
    </location>
</feature>
<name>A0ABS2STX0_9BACI</name>
<evidence type="ECO:0000313" key="3">
    <source>
        <dbReference type="Proteomes" id="UP001179280"/>
    </source>
</evidence>
<feature type="chain" id="PRO_5045244976" evidence="1">
    <location>
        <begin position="23"/>
        <end position="332"/>
    </location>
</feature>
<protein>
    <submittedName>
        <fullName evidence="2">Pectate lyase</fullName>
        <ecNumber evidence="2">4.2.2.2</ecNumber>
    </submittedName>
</protein>
<dbReference type="SUPFAM" id="SSF81853">
    <property type="entry name" value="Family 10 polysaccharide lyase"/>
    <property type="match status" value="1"/>
</dbReference>
<dbReference type="EC" id="4.2.2.2" evidence="2"/>
<proteinExistence type="predicted"/>
<sequence length="332" mass="38111">MKKRCSLLILFLLLFFAPSATASNSSIEEATNLISWQMDHGGWSKDMPQIYTRQWDGTESKSVWESNGHELGTIDNDATTSEIRLVANAYQLTADPRFKNSVLRGVDFLNQLQYPSGGFRQVYPQRGQNPSSSVWYSNYVTFNDHATIRVLSLLEDIIQENEPFQGDLFTQEQRNQAHEALVSGVDYILHAQIISAGDLAGWGQQHDPVSYEPLHGRAYEHPSIAVDETVGIVEWLMNQTVLQSDEIDQAVQSSLAWLDQARLTNTRYERRIEPHFFPQAGVDSWYRFYEVNTERPIFSGRDGIVRYSIMEIEQERRFGYAWAGTWPYKLLN</sequence>
<dbReference type="NCBIfam" id="TIGR02474">
    <property type="entry name" value="pec_lyase"/>
    <property type="match status" value="1"/>
</dbReference>
<keyword evidence="2" id="KW-0456">Lyase</keyword>
<dbReference type="InterPro" id="IPR012669">
    <property type="entry name" value="Pectate_lyase"/>
</dbReference>
<evidence type="ECO:0000256" key="1">
    <source>
        <dbReference type="SAM" id="SignalP"/>
    </source>
</evidence>
<dbReference type="EMBL" id="JAFBCV010000006">
    <property type="protein sequence ID" value="MBM7838942.1"/>
    <property type="molecule type" value="Genomic_DNA"/>
</dbReference>
<dbReference type="RefSeq" id="WP_204466310.1">
    <property type="nucleotide sequence ID" value="NZ_JAFBCV010000006.1"/>
</dbReference>
<evidence type="ECO:0000313" key="2">
    <source>
        <dbReference type="EMBL" id="MBM7838942.1"/>
    </source>
</evidence>
<reference evidence="2" key="1">
    <citation type="submission" date="2021-01" db="EMBL/GenBank/DDBJ databases">
        <title>Genomic Encyclopedia of Type Strains, Phase IV (KMG-IV): sequencing the most valuable type-strain genomes for metagenomic binning, comparative biology and taxonomic classification.</title>
        <authorList>
            <person name="Goeker M."/>
        </authorList>
    </citation>
    <scope>NUCLEOTIDE SEQUENCE</scope>
    <source>
        <strain evidence="2">DSM 21943</strain>
    </source>
</reference>
<accession>A0ABS2STX0</accession>
<keyword evidence="3" id="KW-1185">Reference proteome</keyword>
<dbReference type="GO" id="GO:0030570">
    <property type="term" value="F:pectate lyase activity"/>
    <property type="evidence" value="ECO:0007669"/>
    <property type="project" value="UniProtKB-EC"/>
</dbReference>
<gene>
    <name evidence="2" type="ORF">JOC54_002212</name>
</gene>
<comment type="caution">
    <text evidence="2">The sequence shown here is derived from an EMBL/GenBank/DDBJ whole genome shotgun (WGS) entry which is preliminary data.</text>
</comment>
<dbReference type="Pfam" id="PF09492">
    <property type="entry name" value="Pec_lyase"/>
    <property type="match status" value="1"/>
</dbReference>
<keyword evidence="1" id="KW-0732">Signal</keyword>